<evidence type="ECO:0000256" key="6">
    <source>
        <dbReference type="ARBA" id="ARBA00022960"/>
    </source>
</evidence>
<dbReference type="SUPFAM" id="SSF53623">
    <property type="entry name" value="MurD-like peptide ligases, catalytic domain"/>
    <property type="match status" value="1"/>
</dbReference>
<feature type="domain" description="Mur ligase C-terminal" evidence="12">
    <location>
        <begin position="327"/>
        <end position="452"/>
    </location>
</feature>
<dbReference type="InterPro" id="IPR036565">
    <property type="entry name" value="Mur-like_cat_sf"/>
</dbReference>
<keyword evidence="6" id="KW-0133">Cell shape</keyword>
<dbReference type="EMBL" id="CAEZTU010000022">
    <property type="protein sequence ID" value="CAB4577557.1"/>
    <property type="molecule type" value="Genomic_DNA"/>
</dbReference>
<keyword evidence="1" id="KW-0963">Cytoplasm</keyword>
<dbReference type="SUPFAM" id="SSF63418">
    <property type="entry name" value="MurE/MurF N-terminal domain"/>
    <property type="match status" value="1"/>
</dbReference>
<dbReference type="GO" id="GO:0005524">
    <property type="term" value="F:ATP binding"/>
    <property type="evidence" value="ECO:0007669"/>
    <property type="project" value="UniProtKB-KW"/>
</dbReference>
<evidence type="ECO:0000259" key="13">
    <source>
        <dbReference type="Pfam" id="PF08245"/>
    </source>
</evidence>
<keyword evidence="3" id="KW-0132">Cell division</keyword>
<evidence type="ECO:0000256" key="8">
    <source>
        <dbReference type="ARBA" id="ARBA00023306"/>
    </source>
</evidence>
<dbReference type="Pfam" id="PF01225">
    <property type="entry name" value="Mur_ligase"/>
    <property type="match status" value="1"/>
</dbReference>
<dbReference type="SUPFAM" id="SSF53244">
    <property type="entry name" value="MurD-like peptide ligases, peptide-binding domain"/>
    <property type="match status" value="1"/>
</dbReference>
<dbReference type="Pfam" id="PF08245">
    <property type="entry name" value="Mur_ligase_M"/>
    <property type="match status" value="1"/>
</dbReference>
<keyword evidence="2" id="KW-0436">Ligase</keyword>
<dbReference type="GO" id="GO:0051301">
    <property type="term" value="P:cell division"/>
    <property type="evidence" value="ECO:0007669"/>
    <property type="project" value="UniProtKB-KW"/>
</dbReference>
<feature type="domain" description="Mur ligase central" evidence="13">
    <location>
        <begin position="119"/>
        <end position="302"/>
    </location>
</feature>
<dbReference type="PANTHER" id="PTHR43024:SF1">
    <property type="entry name" value="UDP-N-ACETYLMURAMOYL-TRIPEPTIDE--D-ALANYL-D-ALANINE LIGASE"/>
    <property type="match status" value="1"/>
</dbReference>
<evidence type="ECO:0000256" key="2">
    <source>
        <dbReference type="ARBA" id="ARBA00022598"/>
    </source>
</evidence>
<dbReference type="HAMAP" id="MF_02019">
    <property type="entry name" value="MurF"/>
    <property type="match status" value="1"/>
</dbReference>
<keyword evidence="8" id="KW-0131">Cell cycle</keyword>
<dbReference type="PANTHER" id="PTHR43024">
    <property type="entry name" value="UDP-N-ACETYLMURAMOYL-TRIPEPTIDE--D-ALANYL-D-ALANINE LIGASE"/>
    <property type="match status" value="1"/>
</dbReference>
<sequence>MIPLTLEEISVAINAASLNLDSNLKVTGKVVIDSRKVSQGDLFVAINGENVDGHDFCHEAINKGAIAVISSKEIVGIPTLLVKEGNAASKNVDQPTVIALGKLATYLLMKLPNIFKIAVTGSSGKTTTKDLLFDLGNLIGPTVAPVGSYNNEIGMPQTILECDEKTKVLILEMGAREVGNIKKLCQIAKPDTSILLNIGSAHIEIFGSRELILKTKSEIIECLNAEDVAVLNHEDETFSKQKTKAKVVSFGLSGADVSAKNVVLNDKAQASYELEFDGKVSQVNLKIVGAHQVSNSLAAAAVFLKKGLDIDLVAKTLSNSVAKSKWRMQVEVNSKNITVINDSYNANPESMKAAIRTLKQVGADKKTFIIVGEMLELGSDSKQMHEEVADLIQKLDVKKTLVVGNGAKIISDYLSNNAYKGRLEFCMDIDSAISKTKEMVEINDVVLVKASRAIGLERVANALMNDFSENLTNTNNQEVGP</sequence>
<evidence type="ECO:0000256" key="1">
    <source>
        <dbReference type="ARBA" id="ARBA00022490"/>
    </source>
</evidence>
<dbReference type="InterPro" id="IPR013221">
    <property type="entry name" value="Mur_ligase_cen"/>
</dbReference>
<evidence type="ECO:0000256" key="3">
    <source>
        <dbReference type="ARBA" id="ARBA00022618"/>
    </source>
</evidence>
<evidence type="ECO:0000259" key="11">
    <source>
        <dbReference type="Pfam" id="PF01225"/>
    </source>
</evidence>
<accession>A0A6J6ENB3</accession>
<organism evidence="14">
    <name type="scientific">freshwater metagenome</name>
    <dbReference type="NCBI Taxonomy" id="449393"/>
    <lineage>
        <taxon>unclassified sequences</taxon>
        <taxon>metagenomes</taxon>
        <taxon>ecological metagenomes</taxon>
    </lineage>
</organism>
<dbReference type="InterPro" id="IPR035911">
    <property type="entry name" value="MurE/MurF_N"/>
</dbReference>
<dbReference type="InterPro" id="IPR005863">
    <property type="entry name" value="UDP-N-AcMur_synth"/>
</dbReference>
<feature type="domain" description="Mur ligase N-terminal catalytic" evidence="11">
    <location>
        <begin position="30"/>
        <end position="94"/>
    </location>
</feature>
<dbReference type="Gene3D" id="3.90.190.20">
    <property type="entry name" value="Mur ligase, C-terminal domain"/>
    <property type="match status" value="1"/>
</dbReference>
<evidence type="ECO:0000256" key="10">
    <source>
        <dbReference type="ARBA" id="ARBA00031461"/>
    </source>
</evidence>
<dbReference type="GO" id="GO:0009252">
    <property type="term" value="P:peptidoglycan biosynthetic process"/>
    <property type="evidence" value="ECO:0007669"/>
    <property type="project" value="UniProtKB-KW"/>
</dbReference>
<dbReference type="GO" id="GO:0008360">
    <property type="term" value="P:regulation of cell shape"/>
    <property type="evidence" value="ECO:0007669"/>
    <property type="project" value="UniProtKB-KW"/>
</dbReference>
<dbReference type="Gene3D" id="3.40.1390.10">
    <property type="entry name" value="MurE/MurF, N-terminal domain"/>
    <property type="match status" value="1"/>
</dbReference>
<evidence type="ECO:0000256" key="9">
    <source>
        <dbReference type="ARBA" id="ARBA00023316"/>
    </source>
</evidence>
<proteinExistence type="inferred from homology"/>
<protein>
    <recommendedName>
        <fullName evidence="10">UDP-MurNAc-pentapeptide synthetase</fullName>
    </recommendedName>
</protein>
<keyword evidence="5" id="KW-0067">ATP-binding</keyword>
<dbReference type="GO" id="GO:0071555">
    <property type="term" value="P:cell wall organization"/>
    <property type="evidence" value="ECO:0007669"/>
    <property type="project" value="UniProtKB-KW"/>
</dbReference>
<keyword evidence="4" id="KW-0547">Nucleotide-binding</keyword>
<gene>
    <name evidence="14" type="ORF">UFOPK1740_00666</name>
</gene>
<evidence type="ECO:0000313" key="14">
    <source>
        <dbReference type="EMBL" id="CAB4577557.1"/>
    </source>
</evidence>
<keyword evidence="7" id="KW-0573">Peptidoglycan synthesis</keyword>
<evidence type="ECO:0000256" key="5">
    <source>
        <dbReference type="ARBA" id="ARBA00022840"/>
    </source>
</evidence>
<dbReference type="Pfam" id="PF02875">
    <property type="entry name" value="Mur_ligase_C"/>
    <property type="match status" value="1"/>
</dbReference>
<dbReference type="NCBIfam" id="TIGR01143">
    <property type="entry name" value="murF"/>
    <property type="match status" value="1"/>
</dbReference>
<evidence type="ECO:0000256" key="4">
    <source>
        <dbReference type="ARBA" id="ARBA00022741"/>
    </source>
</evidence>
<dbReference type="InterPro" id="IPR004101">
    <property type="entry name" value="Mur_ligase_C"/>
</dbReference>
<dbReference type="GO" id="GO:0047480">
    <property type="term" value="F:UDP-N-acetylmuramoyl-tripeptide-D-alanyl-D-alanine ligase activity"/>
    <property type="evidence" value="ECO:0007669"/>
    <property type="project" value="InterPro"/>
</dbReference>
<dbReference type="AlphaFoldDB" id="A0A6J6ENB3"/>
<name>A0A6J6ENB3_9ZZZZ</name>
<evidence type="ECO:0000256" key="7">
    <source>
        <dbReference type="ARBA" id="ARBA00022984"/>
    </source>
</evidence>
<dbReference type="InterPro" id="IPR051046">
    <property type="entry name" value="MurCDEF_CellWall_CoF430Synth"/>
</dbReference>
<dbReference type="Gene3D" id="3.40.1190.10">
    <property type="entry name" value="Mur-like, catalytic domain"/>
    <property type="match status" value="1"/>
</dbReference>
<reference evidence="14" key="1">
    <citation type="submission" date="2020-05" db="EMBL/GenBank/DDBJ databases">
        <authorList>
            <person name="Chiriac C."/>
            <person name="Salcher M."/>
            <person name="Ghai R."/>
            <person name="Kavagutti S V."/>
        </authorList>
    </citation>
    <scope>NUCLEOTIDE SEQUENCE</scope>
</reference>
<evidence type="ECO:0000259" key="12">
    <source>
        <dbReference type="Pfam" id="PF02875"/>
    </source>
</evidence>
<dbReference type="InterPro" id="IPR000713">
    <property type="entry name" value="Mur_ligase_N"/>
</dbReference>
<dbReference type="InterPro" id="IPR036615">
    <property type="entry name" value="Mur_ligase_C_dom_sf"/>
</dbReference>
<keyword evidence="9" id="KW-0961">Cell wall biogenesis/degradation</keyword>